<dbReference type="AlphaFoldDB" id="A0A0F9B8S4"/>
<accession>A0A0F9B8S4</accession>
<name>A0A0F9B8S4_9ZZZZ</name>
<proteinExistence type="predicted"/>
<reference evidence="1" key="1">
    <citation type="journal article" date="2015" name="Nature">
        <title>Complex archaea that bridge the gap between prokaryotes and eukaryotes.</title>
        <authorList>
            <person name="Spang A."/>
            <person name="Saw J.H."/>
            <person name="Jorgensen S.L."/>
            <person name="Zaremba-Niedzwiedzka K."/>
            <person name="Martijn J."/>
            <person name="Lind A.E."/>
            <person name="van Eijk R."/>
            <person name="Schleper C."/>
            <person name="Guy L."/>
            <person name="Ettema T.J."/>
        </authorList>
    </citation>
    <scope>NUCLEOTIDE SEQUENCE</scope>
</reference>
<dbReference type="EMBL" id="LAZR01038904">
    <property type="protein sequence ID" value="KKL18349.1"/>
    <property type="molecule type" value="Genomic_DNA"/>
</dbReference>
<evidence type="ECO:0000313" key="1">
    <source>
        <dbReference type="EMBL" id="KKL18349.1"/>
    </source>
</evidence>
<protein>
    <submittedName>
        <fullName evidence="1">Uncharacterized protein</fullName>
    </submittedName>
</protein>
<organism evidence="1">
    <name type="scientific">marine sediment metagenome</name>
    <dbReference type="NCBI Taxonomy" id="412755"/>
    <lineage>
        <taxon>unclassified sequences</taxon>
        <taxon>metagenomes</taxon>
        <taxon>ecological metagenomes</taxon>
    </lineage>
</organism>
<gene>
    <name evidence="1" type="ORF">LCGC14_2476420</name>
</gene>
<comment type="caution">
    <text evidence="1">The sequence shown here is derived from an EMBL/GenBank/DDBJ whole genome shotgun (WGS) entry which is preliminary data.</text>
</comment>
<sequence>MAWNDPPARQMFPEQAALGDKGLCTSCGGLLGKFRDALSILESKISGMCQVCQDKVWPLING</sequence>